<evidence type="ECO:0000256" key="4">
    <source>
        <dbReference type="ARBA" id="ARBA00023125"/>
    </source>
</evidence>
<keyword evidence="4" id="KW-0238">DNA-binding</keyword>
<comment type="caution">
    <text evidence="7">The sequence shown here is derived from an EMBL/GenBank/DDBJ whole genome shotgun (WGS) entry which is preliminary data.</text>
</comment>
<evidence type="ECO:0000313" key="8">
    <source>
        <dbReference type="Proteomes" id="UP001174909"/>
    </source>
</evidence>
<feature type="compositionally biased region" description="Basic residues" evidence="5">
    <location>
        <begin position="33"/>
        <end position="42"/>
    </location>
</feature>
<dbReference type="InterPro" id="IPR018541">
    <property type="entry name" value="Ftsk_gamma"/>
</dbReference>
<evidence type="ECO:0000259" key="6">
    <source>
        <dbReference type="PROSITE" id="PS50901"/>
    </source>
</evidence>
<dbReference type="InterPro" id="IPR050206">
    <property type="entry name" value="FtsK/SpoIIIE/SftA"/>
</dbReference>
<dbReference type="Gene3D" id="1.10.10.10">
    <property type="entry name" value="Winged helix-like DNA-binding domain superfamily/Winged helix DNA-binding domain"/>
    <property type="match status" value="1"/>
</dbReference>
<dbReference type="SUPFAM" id="SSF52540">
    <property type="entry name" value="P-loop containing nucleoside triphosphate hydrolases"/>
    <property type="match status" value="1"/>
</dbReference>
<evidence type="ECO:0000313" key="7">
    <source>
        <dbReference type="EMBL" id="CAI8003019.1"/>
    </source>
</evidence>
<dbReference type="SUPFAM" id="SSF46785">
    <property type="entry name" value="Winged helix' DNA-binding domain"/>
    <property type="match status" value="1"/>
</dbReference>
<comment type="similarity">
    <text evidence="1">Belongs to the FtsK/SpoIIIE/SftA family.</text>
</comment>
<accession>A0AA35W4Z1</accession>
<dbReference type="PANTHER" id="PTHR22683:SF41">
    <property type="entry name" value="DNA TRANSLOCASE FTSK"/>
    <property type="match status" value="1"/>
</dbReference>
<sequence length="530" mass="58047">MVQVDWKEDELAEVEFEIVDETPEPEPEPVPSKPKKKIKRKRSSTYLLPNLKLLEDPPPGDGITDRETLFKGAQVLEQSLSNFSVEGKVVQVNPGPVITTYEVAPPPGVKVSKIVGLADDLALVMKAQSIRIQAPIPGKAAVGIEVPNLAPYTVYLKEILESRTFDQSDSKLMLALGKTASGDPYCADLAKMPHLLIAGATGAGKSGCINALISSILFRCTPEEVRFIMVDPKMLELSIYNDIPHLLAPVVVDPKMASGALKWAVSEMENRYRTMAQFTARNIIDFNAKMARLHREAPTEEDQDEIPDALPYIVVVIDELADLMLTAPSDIENSLARLAQMARAVGIHLIIATQRPSVNVITGTIKANFPTRIAFRVASKVDSRTIIDANGGEKLLGRGDMLFLPPGQPEPIRLHGAWIDTEETEQVVAWVRDQGVELEGVEFEGENSDLPVVDNARDARFDEALRLVVIHQQGSASLLQRRMKVGYSRAARLVDELEAAGIVGPSNGSSKGREVLVGEDYLEELEELDV</sequence>
<reference evidence="7" key="1">
    <citation type="submission" date="2023-03" db="EMBL/GenBank/DDBJ databases">
        <authorList>
            <person name="Steffen K."/>
            <person name="Cardenas P."/>
        </authorList>
    </citation>
    <scope>NUCLEOTIDE SEQUENCE</scope>
</reference>
<organism evidence="7 8">
    <name type="scientific">Geodia barretti</name>
    <name type="common">Barrett's horny sponge</name>
    <dbReference type="NCBI Taxonomy" id="519541"/>
    <lineage>
        <taxon>Eukaryota</taxon>
        <taxon>Metazoa</taxon>
        <taxon>Porifera</taxon>
        <taxon>Demospongiae</taxon>
        <taxon>Heteroscleromorpha</taxon>
        <taxon>Tetractinellida</taxon>
        <taxon>Astrophorina</taxon>
        <taxon>Geodiidae</taxon>
        <taxon>Geodia</taxon>
    </lineage>
</organism>
<dbReference type="Gene3D" id="3.30.980.40">
    <property type="match status" value="1"/>
</dbReference>
<dbReference type="EMBL" id="CASHTH010000502">
    <property type="protein sequence ID" value="CAI8003019.1"/>
    <property type="molecule type" value="Genomic_DNA"/>
</dbReference>
<dbReference type="InterPro" id="IPR027417">
    <property type="entry name" value="P-loop_NTPase"/>
</dbReference>
<dbReference type="SMART" id="SM00843">
    <property type="entry name" value="Ftsk_gamma"/>
    <property type="match status" value="1"/>
</dbReference>
<dbReference type="GO" id="GO:0005524">
    <property type="term" value="F:ATP binding"/>
    <property type="evidence" value="ECO:0007669"/>
    <property type="project" value="UniProtKB-KW"/>
</dbReference>
<dbReference type="Gene3D" id="3.40.50.300">
    <property type="entry name" value="P-loop containing nucleotide triphosphate hydrolases"/>
    <property type="match status" value="1"/>
</dbReference>
<protein>
    <submittedName>
        <fullName evidence="7">DNA translocase SpoIIIE</fullName>
    </submittedName>
</protein>
<dbReference type="Pfam" id="PF09397">
    <property type="entry name" value="FtsK_gamma"/>
    <property type="match status" value="1"/>
</dbReference>
<dbReference type="InterPro" id="IPR041027">
    <property type="entry name" value="FtsK_alpha"/>
</dbReference>
<evidence type="ECO:0000256" key="2">
    <source>
        <dbReference type="ARBA" id="ARBA00022741"/>
    </source>
</evidence>
<keyword evidence="3" id="KW-0067">ATP-binding</keyword>
<dbReference type="CDD" id="cd01127">
    <property type="entry name" value="TrwB_TraG_TraD_VirD4"/>
    <property type="match status" value="1"/>
</dbReference>
<gene>
    <name evidence="7" type="ORF">GBAR_LOCUS3525</name>
</gene>
<evidence type="ECO:0000256" key="5">
    <source>
        <dbReference type="SAM" id="MobiDB-lite"/>
    </source>
</evidence>
<dbReference type="PROSITE" id="PS50901">
    <property type="entry name" value="FTSK"/>
    <property type="match status" value="1"/>
</dbReference>
<dbReference type="AlphaFoldDB" id="A0AA35W4Z1"/>
<dbReference type="Pfam" id="PF01580">
    <property type="entry name" value="FtsK_SpoIIIE"/>
    <property type="match status" value="1"/>
</dbReference>
<name>A0AA35W4Z1_GEOBA</name>
<evidence type="ECO:0000256" key="1">
    <source>
        <dbReference type="ARBA" id="ARBA00006474"/>
    </source>
</evidence>
<feature type="domain" description="FtsK" evidence="6">
    <location>
        <begin position="182"/>
        <end position="384"/>
    </location>
</feature>
<feature type="region of interest" description="Disordered" evidence="5">
    <location>
        <begin position="16"/>
        <end position="42"/>
    </location>
</feature>
<proteinExistence type="inferred from homology"/>
<dbReference type="InterPro" id="IPR002543">
    <property type="entry name" value="FtsK_dom"/>
</dbReference>
<dbReference type="InterPro" id="IPR036390">
    <property type="entry name" value="WH_DNA-bd_sf"/>
</dbReference>
<evidence type="ECO:0000256" key="3">
    <source>
        <dbReference type="ARBA" id="ARBA00022840"/>
    </source>
</evidence>
<dbReference type="Pfam" id="PF17854">
    <property type="entry name" value="FtsK_alpha"/>
    <property type="match status" value="1"/>
</dbReference>
<keyword evidence="2" id="KW-0547">Nucleotide-binding</keyword>
<dbReference type="InterPro" id="IPR036388">
    <property type="entry name" value="WH-like_DNA-bd_sf"/>
</dbReference>
<dbReference type="PANTHER" id="PTHR22683">
    <property type="entry name" value="SPORULATION PROTEIN RELATED"/>
    <property type="match status" value="1"/>
</dbReference>
<dbReference type="GO" id="GO:0003677">
    <property type="term" value="F:DNA binding"/>
    <property type="evidence" value="ECO:0007669"/>
    <property type="project" value="UniProtKB-KW"/>
</dbReference>
<feature type="compositionally biased region" description="Acidic residues" evidence="5">
    <location>
        <begin position="16"/>
        <end position="27"/>
    </location>
</feature>
<dbReference type="Proteomes" id="UP001174909">
    <property type="component" value="Unassembled WGS sequence"/>
</dbReference>
<keyword evidence="8" id="KW-1185">Reference proteome</keyword>